<dbReference type="Proteomes" id="UP000659124">
    <property type="component" value="Unassembled WGS sequence"/>
</dbReference>
<evidence type="ECO:0000313" key="1">
    <source>
        <dbReference type="EMBL" id="MBC9934174.1"/>
    </source>
</evidence>
<name>A0ABR7TUL0_9BACT</name>
<gene>
    <name evidence="1" type="ORF">ICL07_27555</name>
</gene>
<comment type="caution">
    <text evidence="1">The sequence shown here is derived from an EMBL/GenBank/DDBJ whole genome shotgun (WGS) entry which is preliminary data.</text>
</comment>
<accession>A0ABR7TUL0</accession>
<keyword evidence="2" id="KW-1185">Reference proteome</keyword>
<reference evidence="1 2" key="1">
    <citation type="submission" date="2020-09" db="EMBL/GenBank/DDBJ databases">
        <title>Genome sequences of type strains of Chitinophaga qingshengii and Chitinophaga varians.</title>
        <authorList>
            <person name="Kittiwongwattana C."/>
        </authorList>
    </citation>
    <scope>NUCLEOTIDE SEQUENCE [LARGE SCALE GENOMIC DNA]</scope>
    <source>
        <strain evidence="1 2">JCM 30026</strain>
    </source>
</reference>
<dbReference type="EMBL" id="JACVFC010000005">
    <property type="protein sequence ID" value="MBC9934174.1"/>
    <property type="molecule type" value="Genomic_DNA"/>
</dbReference>
<organism evidence="1 2">
    <name type="scientific">Chitinophaga qingshengii</name>
    <dbReference type="NCBI Taxonomy" id="1569794"/>
    <lineage>
        <taxon>Bacteria</taxon>
        <taxon>Pseudomonadati</taxon>
        <taxon>Bacteroidota</taxon>
        <taxon>Chitinophagia</taxon>
        <taxon>Chitinophagales</taxon>
        <taxon>Chitinophagaceae</taxon>
        <taxon>Chitinophaga</taxon>
    </lineage>
</organism>
<proteinExistence type="predicted"/>
<evidence type="ECO:0000313" key="2">
    <source>
        <dbReference type="Proteomes" id="UP000659124"/>
    </source>
</evidence>
<sequence length="183" mass="21210">MYDISEQYYKFLLEVQLSGKRYFTAVGADVNHGYQDKWLVDAANRMLWYNSPEALYAGILGNDCAFDEVRMQTWATKMLGHDEPYARVNLDLLVHFTQWPGDVGVLKELYTTVCLLQDYAIQVDDQPLLDLFADRIMLQFKDDLADHAVWGKPAPDKFSVDTRELVLLLKSVYMILLSKIRFQ</sequence>
<dbReference type="RefSeq" id="WP_188091293.1">
    <property type="nucleotide sequence ID" value="NZ_JACVFC010000005.1"/>
</dbReference>
<protein>
    <submittedName>
        <fullName evidence="1">Uncharacterized protein</fullName>
    </submittedName>
</protein>